<reference evidence="10 11" key="1">
    <citation type="submission" date="2020-07" db="EMBL/GenBank/DDBJ databases">
        <title>Genomic Encyclopedia of Type Strains, Phase IV (KMG-V): Genome sequencing to study the core and pangenomes of soil and plant-associated prokaryotes.</title>
        <authorList>
            <person name="Whitman W."/>
        </authorList>
    </citation>
    <scope>NUCLEOTIDE SEQUENCE [LARGE SCALE GENOMIC DNA]</scope>
    <source>
        <strain evidence="10 11">M8UP22</strain>
    </source>
</reference>
<keyword evidence="3 7" id="KW-0812">Transmembrane</keyword>
<dbReference type="EMBL" id="JACCCU010000001">
    <property type="protein sequence ID" value="NYF88137.1"/>
    <property type="molecule type" value="Genomic_DNA"/>
</dbReference>
<feature type="transmembrane region" description="Helical" evidence="7">
    <location>
        <begin position="492"/>
        <end position="516"/>
    </location>
</feature>
<evidence type="ECO:0000256" key="7">
    <source>
        <dbReference type="SAM" id="Phobius"/>
    </source>
</evidence>
<dbReference type="InterPro" id="IPR025857">
    <property type="entry name" value="MacB_PCD"/>
</dbReference>
<dbReference type="InterPro" id="IPR017800">
    <property type="entry name" value="ADOP"/>
</dbReference>
<name>A0A852V9R1_9BACT</name>
<evidence type="ECO:0000259" key="8">
    <source>
        <dbReference type="Pfam" id="PF02687"/>
    </source>
</evidence>
<dbReference type="PANTHER" id="PTHR30572">
    <property type="entry name" value="MEMBRANE COMPONENT OF TRANSPORTER-RELATED"/>
    <property type="match status" value="1"/>
</dbReference>
<feature type="transmembrane region" description="Helical" evidence="7">
    <location>
        <begin position="756"/>
        <end position="782"/>
    </location>
</feature>
<evidence type="ECO:0000313" key="10">
    <source>
        <dbReference type="EMBL" id="NYF88137.1"/>
    </source>
</evidence>
<keyword evidence="5 7" id="KW-0472">Membrane</keyword>
<dbReference type="InterPro" id="IPR003838">
    <property type="entry name" value="ABC3_permease_C"/>
</dbReference>
<dbReference type="GO" id="GO:0022857">
    <property type="term" value="F:transmembrane transporter activity"/>
    <property type="evidence" value="ECO:0007669"/>
    <property type="project" value="TreeGrafter"/>
</dbReference>
<dbReference type="AlphaFoldDB" id="A0A852V9R1"/>
<dbReference type="Pfam" id="PF02687">
    <property type="entry name" value="FtsX"/>
    <property type="match status" value="2"/>
</dbReference>
<dbReference type="Proteomes" id="UP000564385">
    <property type="component" value="Unassembled WGS sequence"/>
</dbReference>
<sequence length="880" mass="95084">MSWRRFFRRRPADAELVQEINLHLAEEIDENVARGIPPQEASRRAYVKFGSPTKVREQAWTRNSIAPLETLLRNVRFAGRMLARNPGYAFLAILTLGLGIGANTAIFTVINGVLLRPLPYANAAQLVHVDLTSAKLGPDPLLLSVQEVRDFREQNHVFSDLAEYHAMTFTLLGAKEPERVATGVVSGNYFTVLGVKPLLGRLIVASDESQTAPPVLMLSYAYWKKEFNGDRNIIGRTFEMNDRVHTVVGVLPPLPEYPDANDVYMPTTSCPFRSAPATIANRDGRMVTSYATLKPGVTLAQANSDLAALTQRLALQYPKSYPASAGIAPLTAAVESELTHAARPTFLILLGASGLVLLLACANLANIALSRQMQRSREMAIRMATGASQWNLFSQLLTESLLIALAGGVLGIGIAAIGSRLLIDYAARMTTLADGIHVDGRVLLFDLGLSLLAGLLFGVLPGYVASRVRLTSLSDSGERTTGSGTGTRMRSILVASQVTISFVLLLCAGLMLHSLYNLLSVDPGFKTANVLSMRLSLNWTKYQKSETSRAFFHQALERVQVLPGVQGAAVSMAVPLNSDMGPMKAGVLIEGQPVHPDEPLPQIDFAIVSPDYFRVLGTPLLAGRPFLASDAVDAPPVVIVNDRMARRYWPHENPIGRRVAFGSEKERKWATVVGVTSDIREYGLDKAPTETIYFAPDQAGMSNGSLLVRTSGSPMYLAAQIEKIIHKIDPQQPVADVRTIEQIRSAQLGTPRVTSVLLSLFAAVALFITIVGVSGTLALSVARRSKEIGIRIALGATRQNILRNVLTRGLLPVLIGLAMGSLAAAFATRVLATMLFGIKPDDPSTFIAIAVLLLAVAVLGCLIPARRASKVDPMIALRTE</sequence>
<dbReference type="InterPro" id="IPR047928">
    <property type="entry name" value="Perm_prefix_1"/>
</dbReference>
<feature type="transmembrane region" description="Helical" evidence="7">
    <location>
        <begin position="844"/>
        <end position="865"/>
    </location>
</feature>
<comment type="subcellular location">
    <subcellularLocation>
        <location evidence="1">Cell membrane</location>
        <topology evidence="1">Multi-pass membrane protein</topology>
    </subcellularLocation>
</comment>
<keyword evidence="2" id="KW-1003">Cell membrane</keyword>
<evidence type="ECO:0000256" key="5">
    <source>
        <dbReference type="ARBA" id="ARBA00023136"/>
    </source>
</evidence>
<feature type="transmembrane region" description="Helical" evidence="7">
    <location>
        <begin position="810"/>
        <end position="832"/>
    </location>
</feature>
<feature type="transmembrane region" description="Helical" evidence="7">
    <location>
        <begin position="88"/>
        <end position="110"/>
    </location>
</feature>
<evidence type="ECO:0000256" key="3">
    <source>
        <dbReference type="ARBA" id="ARBA00022692"/>
    </source>
</evidence>
<feature type="domain" description="MacB-like periplasmic core" evidence="9">
    <location>
        <begin position="90"/>
        <end position="308"/>
    </location>
</feature>
<evidence type="ECO:0000256" key="4">
    <source>
        <dbReference type="ARBA" id="ARBA00022989"/>
    </source>
</evidence>
<feature type="domain" description="MacB-like periplasmic core" evidence="9">
    <location>
        <begin position="573"/>
        <end position="695"/>
    </location>
</feature>
<evidence type="ECO:0000259" key="9">
    <source>
        <dbReference type="Pfam" id="PF12704"/>
    </source>
</evidence>
<evidence type="ECO:0000313" key="11">
    <source>
        <dbReference type="Proteomes" id="UP000564385"/>
    </source>
</evidence>
<organism evidence="10 11">
    <name type="scientific">Tunturiibacter lichenicola</name>
    <dbReference type="NCBI Taxonomy" id="2051959"/>
    <lineage>
        <taxon>Bacteria</taxon>
        <taxon>Pseudomonadati</taxon>
        <taxon>Acidobacteriota</taxon>
        <taxon>Terriglobia</taxon>
        <taxon>Terriglobales</taxon>
        <taxon>Acidobacteriaceae</taxon>
        <taxon>Tunturiibacter</taxon>
    </lineage>
</organism>
<dbReference type="NCBIfam" id="NF038403">
    <property type="entry name" value="perm_prefix_1"/>
    <property type="match status" value="1"/>
</dbReference>
<dbReference type="InterPro" id="IPR050250">
    <property type="entry name" value="Macrolide_Exporter_MacB"/>
</dbReference>
<feature type="domain" description="ABC3 transporter permease C-terminal" evidence="8">
    <location>
        <begin position="352"/>
        <end position="467"/>
    </location>
</feature>
<evidence type="ECO:0000256" key="1">
    <source>
        <dbReference type="ARBA" id="ARBA00004651"/>
    </source>
</evidence>
<feature type="transmembrane region" description="Helical" evidence="7">
    <location>
        <begin position="443"/>
        <end position="464"/>
    </location>
</feature>
<accession>A0A852V9R1</accession>
<dbReference type="PANTHER" id="PTHR30572:SF4">
    <property type="entry name" value="ABC TRANSPORTER PERMEASE YTRF"/>
    <property type="match status" value="1"/>
</dbReference>
<feature type="transmembrane region" description="Helical" evidence="7">
    <location>
        <begin position="346"/>
        <end position="369"/>
    </location>
</feature>
<proteinExistence type="inferred from homology"/>
<dbReference type="Pfam" id="PF12704">
    <property type="entry name" value="MacB_PCD"/>
    <property type="match status" value="2"/>
</dbReference>
<dbReference type="GO" id="GO:0005886">
    <property type="term" value="C:plasma membrane"/>
    <property type="evidence" value="ECO:0007669"/>
    <property type="project" value="UniProtKB-SubCell"/>
</dbReference>
<evidence type="ECO:0000256" key="6">
    <source>
        <dbReference type="ARBA" id="ARBA00038076"/>
    </source>
</evidence>
<comment type="caution">
    <text evidence="10">The sequence shown here is derived from an EMBL/GenBank/DDBJ whole genome shotgun (WGS) entry which is preliminary data.</text>
</comment>
<evidence type="ECO:0000256" key="2">
    <source>
        <dbReference type="ARBA" id="ARBA00022475"/>
    </source>
</evidence>
<comment type="similarity">
    <text evidence="6">Belongs to the ABC-4 integral membrane protein family.</text>
</comment>
<feature type="domain" description="ABC3 transporter permease C-terminal" evidence="8">
    <location>
        <begin position="760"/>
        <end position="873"/>
    </location>
</feature>
<gene>
    <name evidence="10" type="ORF">HDF08_000204</name>
</gene>
<feature type="transmembrane region" description="Helical" evidence="7">
    <location>
        <begin position="401"/>
        <end position="423"/>
    </location>
</feature>
<protein>
    <submittedName>
        <fullName evidence="10">Permease</fullName>
    </submittedName>
</protein>
<dbReference type="NCBIfam" id="TIGR03434">
    <property type="entry name" value="ADOP"/>
    <property type="match status" value="1"/>
</dbReference>
<keyword evidence="4 7" id="KW-1133">Transmembrane helix</keyword>